<sequence>MGSSCFFLKPNYLKKITEYEILMAKLPNFEILTWKKKTQIWNCRTQSCLKLRSKLDQTLITKPQDSPKTQIWNCTEINLKECEKAVEVEAYLCASNMHEGYAWPFLG</sequence>
<feature type="non-terminal residue" evidence="1">
    <location>
        <position position="107"/>
    </location>
</feature>
<protein>
    <submittedName>
        <fullName evidence="1">Uncharacterized protein</fullName>
    </submittedName>
</protein>
<accession>A0A2P5FIM1</accession>
<reference evidence="2" key="1">
    <citation type="submission" date="2016-06" db="EMBL/GenBank/DDBJ databases">
        <title>Parallel loss of symbiosis genes in relatives of nitrogen-fixing non-legume Parasponia.</title>
        <authorList>
            <person name="Van Velzen R."/>
            <person name="Holmer R."/>
            <person name="Bu F."/>
            <person name="Rutten L."/>
            <person name="Van Zeijl A."/>
            <person name="Liu W."/>
            <person name="Santuari L."/>
            <person name="Cao Q."/>
            <person name="Sharma T."/>
            <person name="Shen D."/>
            <person name="Roswanjaya Y."/>
            <person name="Wardhani T."/>
            <person name="Kalhor M.S."/>
            <person name="Jansen J."/>
            <person name="Van den Hoogen J."/>
            <person name="Gungor B."/>
            <person name="Hartog M."/>
            <person name="Hontelez J."/>
            <person name="Verver J."/>
            <person name="Yang W.-C."/>
            <person name="Schijlen E."/>
            <person name="Repin R."/>
            <person name="Schilthuizen M."/>
            <person name="Schranz E."/>
            <person name="Heidstra R."/>
            <person name="Miyata K."/>
            <person name="Fedorova E."/>
            <person name="Kohlen W."/>
            <person name="Bisseling T."/>
            <person name="Smit S."/>
            <person name="Geurts R."/>
        </authorList>
    </citation>
    <scope>NUCLEOTIDE SEQUENCE [LARGE SCALE GENOMIC DNA]</scope>
    <source>
        <strain evidence="2">cv. RG33-2</strain>
    </source>
</reference>
<name>A0A2P5FIM1_TREOI</name>
<dbReference type="OrthoDB" id="10301195at2759"/>
<dbReference type="AlphaFoldDB" id="A0A2P5FIM1"/>
<organism evidence="1 2">
    <name type="scientific">Trema orientale</name>
    <name type="common">Charcoal tree</name>
    <name type="synonym">Celtis orientalis</name>
    <dbReference type="NCBI Taxonomy" id="63057"/>
    <lineage>
        <taxon>Eukaryota</taxon>
        <taxon>Viridiplantae</taxon>
        <taxon>Streptophyta</taxon>
        <taxon>Embryophyta</taxon>
        <taxon>Tracheophyta</taxon>
        <taxon>Spermatophyta</taxon>
        <taxon>Magnoliopsida</taxon>
        <taxon>eudicotyledons</taxon>
        <taxon>Gunneridae</taxon>
        <taxon>Pentapetalae</taxon>
        <taxon>rosids</taxon>
        <taxon>fabids</taxon>
        <taxon>Rosales</taxon>
        <taxon>Cannabaceae</taxon>
        <taxon>Trema</taxon>
    </lineage>
</organism>
<dbReference type="InParanoid" id="A0A2P5FIM1"/>
<evidence type="ECO:0000313" key="2">
    <source>
        <dbReference type="Proteomes" id="UP000237000"/>
    </source>
</evidence>
<gene>
    <name evidence="1" type="ORF">TorRG33x02_065340</name>
</gene>
<keyword evidence="2" id="KW-1185">Reference proteome</keyword>
<comment type="caution">
    <text evidence="1">The sequence shown here is derived from an EMBL/GenBank/DDBJ whole genome shotgun (WGS) entry which is preliminary data.</text>
</comment>
<dbReference type="EMBL" id="JXTC01000030">
    <property type="protein sequence ID" value="PON97624.1"/>
    <property type="molecule type" value="Genomic_DNA"/>
</dbReference>
<dbReference type="Proteomes" id="UP000237000">
    <property type="component" value="Unassembled WGS sequence"/>
</dbReference>
<evidence type="ECO:0000313" key="1">
    <source>
        <dbReference type="EMBL" id="PON97624.1"/>
    </source>
</evidence>
<proteinExistence type="predicted"/>